<dbReference type="Gene3D" id="3.20.20.450">
    <property type="entry name" value="EAL domain"/>
    <property type="match status" value="1"/>
</dbReference>
<dbReference type="Gene3D" id="3.30.70.270">
    <property type="match status" value="1"/>
</dbReference>
<dbReference type="PROSITE" id="PS50887">
    <property type="entry name" value="GGDEF"/>
    <property type="match status" value="1"/>
</dbReference>
<dbReference type="Gene3D" id="6.10.340.10">
    <property type="match status" value="1"/>
</dbReference>
<dbReference type="EMBL" id="BAAAFA010000001">
    <property type="protein sequence ID" value="GAA0810167.1"/>
    <property type="molecule type" value="Genomic_DNA"/>
</dbReference>
<dbReference type="Pfam" id="PF00563">
    <property type="entry name" value="EAL"/>
    <property type="match status" value="1"/>
</dbReference>
<dbReference type="InterPro" id="IPR043128">
    <property type="entry name" value="Rev_trsase/Diguanyl_cyclase"/>
</dbReference>
<dbReference type="NCBIfam" id="TIGR00254">
    <property type="entry name" value="GGDEF"/>
    <property type="match status" value="1"/>
</dbReference>
<evidence type="ECO:0000256" key="1">
    <source>
        <dbReference type="SAM" id="Phobius"/>
    </source>
</evidence>
<dbReference type="SUPFAM" id="SSF141868">
    <property type="entry name" value="EAL domain-like"/>
    <property type="match status" value="1"/>
</dbReference>
<gene>
    <name evidence="4" type="ORF">GCM10009111_00640</name>
</gene>
<dbReference type="Gene3D" id="6.20.270.20">
    <property type="entry name" value="LapD/MoxY periplasmic domain"/>
    <property type="match status" value="1"/>
</dbReference>
<dbReference type="InterPro" id="IPR029787">
    <property type="entry name" value="Nucleotide_cyclase"/>
</dbReference>
<proteinExistence type="predicted"/>
<dbReference type="SMART" id="SM00267">
    <property type="entry name" value="GGDEF"/>
    <property type="match status" value="1"/>
</dbReference>
<dbReference type="Gene3D" id="3.30.110.200">
    <property type="match status" value="1"/>
</dbReference>
<name>A0ABP3WCW2_9GAMM</name>
<accession>A0ABP3WCW2</accession>
<sequence>MSLSRQLYLGLTLVLALVFLGSLWINVDNTRHYIDSQLSSHAKDTATSLGLSIKPFIGNPDDLPMVDGMMSAIFDSGYYQSMLLKNSKGEVILSKNNPMTFESVPSWFVSLFPLSPPTSSTEVHDGWVKPSTLEITSHPGIGYEQLWQSAVKSTGMILVLFLIAGTLVSLVLKTITTPIKKAAKQADEICQGNFIQVNEIPKPIELNLFVNAMNRMSRILQTLFNELTKQTENYQKVAYIDELTLLANRRSFNNQFEALLINKEQSTTGFLMIIRLSNLDSINKESGYTAGDEYVKTAVSLINSTLNYSKLLSKSNAYRLAGADFAVTLPDIDKENCHHLAVELMLKFNQAASQVEDNTYMNHFAHIGITDFSTENSMAEVLMKADTALMMASSTTQGWEFAPNSVMQHGNTLWKAELEQLLANKEFSFFAQNIKNSASEVIHQELYVRFNHTETGDLIPTGSLMAVAQRVNLAHEFDKLVINTVIQKAAALTVPVAININSASLAHLSFCQWLIDTLAENQPLCELFIFEINEQSLIQHANNVCYLSKQLKLLGCKVTLEHFGASTSSFTQLMKVKPDYVKIDGSYSQQIDSSPENQLFVQSLVNIAHSLQIEVIAELIENEAQESQLQKLFVDYFQGYFIDKPLQW</sequence>
<dbReference type="CDD" id="cd01948">
    <property type="entry name" value="EAL"/>
    <property type="match status" value="1"/>
</dbReference>
<evidence type="ECO:0000313" key="5">
    <source>
        <dbReference type="Proteomes" id="UP001500021"/>
    </source>
</evidence>
<dbReference type="SMART" id="SM00052">
    <property type="entry name" value="EAL"/>
    <property type="match status" value="1"/>
</dbReference>
<feature type="domain" description="GGDEF" evidence="3">
    <location>
        <begin position="267"/>
        <end position="411"/>
    </location>
</feature>
<dbReference type="Pfam" id="PF00990">
    <property type="entry name" value="GGDEF"/>
    <property type="match status" value="1"/>
</dbReference>
<dbReference type="InterPro" id="IPR032244">
    <property type="entry name" value="LapD_MoxY_N"/>
</dbReference>
<dbReference type="Proteomes" id="UP001500021">
    <property type="component" value="Unassembled WGS sequence"/>
</dbReference>
<reference evidence="5" key="1">
    <citation type="journal article" date="2019" name="Int. J. Syst. Evol. Microbiol.">
        <title>The Global Catalogue of Microorganisms (GCM) 10K type strain sequencing project: providing services to taxonomists for standard genome sequencing and annotation.</title>
        <authorList>
            <consortium name="The Broad Institute Genomics Platform"/>
            <consortium name="The Broad Institute Genome Sequencing Center for Infectious Disease"/>
            <person name="Wu L."/>
            <person name="Ma J."/>
        </authorList>
    </citation>
    <scope>NUCLEOTIDE SEQUENCE [LARGE SCALE GENOMIC DNA]</scope>
    <source>
        <strain evidence="5">JCM 15608</strain>
    </source>
</reference>
<keyword evidence="1" id="KW-0472">Membrane</keyword>
<organism evidence="4 5">
    <name type="scientific">Colwellia asteriadis</name>
    <dbReference type="NCBI Taxonomy" id="517723"/>
    <lineage>
        <taxon>Bacteria</taxon>
        <taxon>Pseudomonadati</taxon>
        <taxon>Pseudomonadota</taxon>
        <taxon>Gammaproteobacteria</taxon>
        <taxon>Alteromonadales</taxon>
        <taxon>Colwelliaceae</taxon>
        <taxon>Colwellia</taxon>
    </lineage>
</organism>
<dbReference type="Pfam" id="PF16448">
    <property type="entry name" value="LapD_MoxY_N"/>
    <property type="match status" value="1"/>
</dbReference>
<keyword evidence="1" id="KW-0812">Transmembrane</keyword>
<evidence type="ECO:0000259" key="2">
    <source>
        <dbReference type="PROSITE" id="PS50883"/>
    </source>
</evidence>
<feature type="transmembrane region" description="Helical" evidence="1">
    <location>
        <begin position="155"/>
        <end position="172"/>
    </location>
</feature>
<protein>
    <submittedName>
        <fullName evidence="4">LapD/MoxY N-terminal periplasmic domain-containing protein</fullName>
    </submittedName>
</protein>
<evidence type="ECO:0000313" key="4">
    <source>
        <dbReference type="EMBL" id="GAA0810167.1"/>
    </source>
</evidence>
<dbReference type="RefSeq" id="WP_343813538.1">
    <property type="nucleotide sequence ID" value="NZ_BAAAFA010000001.1"/>
</dbReference>
<keyword evidence="1" id="KW-1133">Transmembrane helix</keyword>
<dbReference type="InterPro" id="IPR050706">
    <property type="entry name" value="Cyclic-di-GMP_PDE-like"/>
</dbReference>
<dbReference type="PROSITE" id="PS50883">
    <property type="entry name" value="EAL"/>
    <property type="match status" value="1"/>
</dbReference>
<dbReference type="PANTHER" id="PTHR33121:SF79">
    <property type="entry name" value="CYCLIC DI-GMP PHOSPHODIESTERASE PDED-RELATED"/>
    <property type="match status" value="1"/>
</dbReference>
<dbReference type="InterPro" id="IPR001633">
    <property type="entry name" value="EAL_dom"/>
</dbReference>
<dbReference type="InterPro" id="IPR000160">
    <property type="entry name" value="GGDEF_dom"/>
</dbReference>
<evidence type="ECO:0000259" key="3">
    <source>
        <dbReference type="PROSITE" id="PS50887"/>
    </source>
</evidence>
<dbReference type="PANTHER" id="PTHR33121">
    <property type="entry name" value="CYCLIC DI-GMP PHOSPHODIESTERASE PDEF"/>
    <property type="match status" value="1"/>
</dbReference>
<dbReference type="SUPFAM" id="SSF55073">
    <property type="entry name" value="Nucleotide cyclase"/>
    <property type="match status" value="1"/>
</dbReference>
<dbReference type="InterPro" id="IPR042461">
    <property type="entry name" value="LapD_MoxY_peri_C"/>
</dbReference>
<keyword evidence="5" id="KW-1185">Reference proteome</keyword>
<feature type="transmembrane region" description="Helical" evidence="1">
    <location>
        <begin position="6"/>
        <end position="27"/>
    </location>
</feature>
<dbReference type="InterPro" id="IPR035919">
    <property type="entry name" value="EAL_sf"/>
</dbReference>
<comment type="caution">
    <text evidence="4">The sequence shown here is derived from an EMBL/GenBank/DDBJ whole genome shotgun (WGS) entry which is preliminary data.</text>
</comment>
<feature type="domain" description="EAL" evidence="2">
    <location>
        <begin position="411"/>
        <end position="648"/>
    </location>
</feature>